<dbReference type="PANTHER" id="PTHR42736">
    <property type="entry name" value="PROTEIN-GLUTAMINE GAMMA-GLUTAMYLTRANSFERASE"/>
    <property type="match status" value="1"/>
</dbReference>
<dbReference type="InterPro" id="IPR002931">
    <property type="entry name" value="Transglutaminase-like"/>
</dbReference>
<sequence length="168" mass="18435">ADTSTILPQILNDLQQSEVDSAYLQMESAYRDFVDAYALAVPQEFTDEMGSLLEEVKQNFNFFGVLTKEEAQLCALAFLETCFDGNTSLPLDSTAKGTTYQYATVAALALRYYGIPARYVEGFTVKTQENFNISATAENAGAWVEVYQDGVGWLPLALTPGLESLAPE</sequence>
<feature type="domain" description="Transglutaminase-like" evidence="1">
    <location>
        <begin position="91"/>
        <end position="160"/>
    </location>
</feature>
<feature type="non-terminal residue" evidence="2">
    <location>
        <position position="168"/>
    </location>
</feature>
<reference evidence="2" key="1">
    <citation type="journal article" date="2013" name="Environ. Microbiol.">
        <title>Microbiota from the distal guts of lean and obese adolescents exhibit partial functional redundancy besides clear differences in community structure.</title>
        <authorList>
            <person name="Ferrer M."/>
            <person name="Ruiz A."/>
            <person name="Lanza F."/>
            <person name="Haange S.B."/>
            <person name="Oberbach A."/>
            <person name="Till H."/>
            <person name="Bargiela R."/>
            <person name="Campoy C."/>
            <person name="Segura M.T."/>
            <person name="Richter M."/>
            <person name="von Bergen M."/>
            <person name="Seifert J."/>
            <person name="Suarez A."/>
        </authorList>
    </citation>
    <scope>NUCLEOTIDE SEQUENCE</scope>
</reference>
<evidence type="ECO:0000313" key="2">
    <source>
        <dbReference type="EMBL" id="EKC44592.1"/>
    </source>
</evidence>
<comment type="caution">
    <text evidence="2">The sequence shown here is derived from an EMBL/GenBank/DDBJ whole genome shotgun (WGS) entry which is preliminary data.</text>
</comment>
<proteinExistence type="predicted"/>
<gene>
    <name evidence="2" type="ORF">OBE_17394</name>
</gene>
<feature type="non-terminal residue" evidence="2">
    <location>
        <position position="1"/>
    </location>
</feature>
<organism evidence="2">
    <name type="scientific">human gut metagenome</name>
    <dbReference type="NCBI Taxonomy" id="408170"/>
    <lineage>
        <taxon>unclassified sequences</taxon>
        <taxon>metagenomes</taxon>
        <taxon>organismal metagenomes</taxon>
    </lineage>
</organism>
<name>K1R6K2_9ZZZZ</name>
<dbReference type="Pfam" id="PF01841">
    <property type="entry name" value="Transglut_core"/>
    <property type="match status" value="1"/>
</dbReference>
<dbReference type="Gene3D" id="3.10.620.30">
    <property type="match status" value="1"/>
</dbReference>
<dbReference type="InterPro" id="IPR052901">
    <property type="entry name" value="Bact_TGase-like"/>
</dbReference>
<protein>
    <submittedName>
        <fullName evidence="2">Protein containing Transglutaminase-like domain protein</fullName>
    </submittedName>
</protein>
<dbReference type="AlphaFoldDB" id="K1R6K2"/>
<dbReference type="SUPFAM" id="SSF54001">
    <property type="entry name" value="Cysteine proteinases"/>
    <property type="match status" value="1"/>
</dbReference>
<dbReference type="SMART" id="SM00460">
    <property type="entry name" value="TGc"/>
    <property type="match status" value="1"/>
</dbReference>
<dbReference type="PANTHER" id="PTHR42736:SF1">
    <property type="entry name" value="PROTEIN-GLUTAMINE GAMMA-GLUTAMYLTRANSFERASE"/>
    <property type="match status" value="1"/>
</dbReference>
<evidence type="ECO:0000259" key="1">
    <source>
        <dbReference type="SMART" id="SM00460"/>
    </source>
</evidence>
<dbReference type="InterPro" id="IPR038765">
    <property type="entry name" value="Papain-like_cys_pep_sf"/>
</dbReference>
<accession>K1R6K2</accession>
<dbReference type="EMBL" id="AJWZ01011613">
    <property type="protein sequence ID" value="EKC44592.1"/>
    <property type="molecule type" value="Genomic_DNA"/>
</dbReference>